<accession>A0AAV4BPQ5</accession>
<evidence type="ECO:0000256" key="1">
    <source>
        <dbReference type="SAM" id="SignalP"/>
    </source>
</evidence>
<keyword evidence="1" id="KW-0732">Signal</keyword>
<feature type="signal peptide" evidence="1">
    <location>
        <begin position="1"/>
        <end position="24"/>
    </location>
</feature>
<evidence type="ECO:0000313" key="2">
    <source>
        <dbReference type="EMBL" id="GFO20773.1"/>
    </source>
</evidence>
<feature type="chain" id="PRO_5043831219" evidence="1">
    <location>
        <begin position="25"/>
        <end position="118"/>
    </location>
</feature>
<comment type="caution">
    <text evidence="2">The sequence shown here is derived from an EMBL/GenBank/DDBJ whole genome shotgun (WGS) entry which is preliminary data.</text>
</comment>
<keyword evidence="3" id="KW-1185">Reference proteome</keyword>
<proteinExistence type="predicted"/>
<name>A0AAV4BPQ5_9GAST</name>
<organism evidence="2 3">
    <name type="scientific">Plakobranchus ocellatus</name>
    <dbReference type="NCBI Taxonomy" id="259542"/>
    <lineage>
        <taxon>Eukaryota</taxon>
        <taxon>Metazoa</taxon>
        <taxon>Spiralia</taxon>
        <taxon>Lophotrochozoa</taxon>
        <taxon>Mollusca</taxon>
        <taxon>Gastropoda</taxon>
        <taxon>Heterobranchia</taxon>
        <taxon>Euthyneura</taxon>
        <taxon>Panpulmonata</taxon>
        <taxon>Sacoglossa</taxon>
        <taxon>Placobranchoidea</taxon>
        <taxon>Plakobranchidae</taxon>
        <taxon>Plakobranchus</taxon>
    </lineage>
</organism>
<evidence type="ECO:0000313" key="3">
    <source>
        <dbReference type="Proteomes" id="UP000735302"/>
    </source>
</evidence>
<dbReference type="Proteomes" id="UP000735302">
    <property type="component" value="Unassembled WGS sequence"/>
</dbReference>
<reference evidence="2 3" key="1">
    <citation type="journal article" date="2021" name="Elife">
        <title>Chloroplast acquisition without the gene transfer in kleptoplastic sea slugs, Plakobranchus ocellatus.</title>
        <authorList>
            <person name="Maeda T."/>
            <person name="Takahashi S."/>
            <person name="Yoshida T."/>
            <person name="Shimamura S."/>
            <person name="Takaki Y."/>
            <person name="Nagai Y."/>
            <person name="Toyoda A."/>
            <person name="Suzuki Y."/>
            <person name="Arimoto A."/>
            <person name="Ishii H."/>
            <person name="Satoh N."/>
            <person name="Nishiyama T."/>
            <person name="Hasebe M."/>
            <person name="Maruyama T."/>
            <person name="Minagawa J."/>
            <person name="Obokata J."/>
            <person name="Shigenobu S."/>
        </authorList>
    </citation>
    <scope>NUCLEOTIDE SEQUENCE [LARGE SCALE GENOMIC DNA]</scope>
</reference>
<gene>
    <name evidence="2" type="ORF">PoB_004727800</name>
</gene>
<protein>
    <submittedName>
        <fullName evidence="2">Uncharacterized protein</fullName>
    </submittedName>
</protein>
<dbReference type="EMBL" id="BLXT01005192">
    <property type="protein sequence ID" value="GFO20773.1"/>
    <property type="molecule type" value="Genomic_DNA"/>
</dbReference>
<dbReference type="AlphaFoldDB" id="A0AAV4BPQ5"/>
<sequence>MYSRFQRFLTLLFVCTLSQISVESLEEEYLVDVRLLWEESDAGDRWKRDVDSGLPDHLSFAVPVQETDMKLRMRRSRLIPTVTSHSPLSTIYVEVDTVVNIVRSEQLKRTRQLLDLKD</sequence>